<dbReference type="EC" id="5.1.3.22" evidence="2"/>
<name>A0A3P8KXT1_9BACT</name>
<organism evidence="2 3">
    <name type="scientific">Mycoplasmopsis caviae</name>
    <dbReference type="NCBI Taxonomy" id="55603"/>
    <lineage>
        <taxon>Bacteria</taxon>
        <taxon>Bacillati</taxon>
        <taxon>Mycoplasmatota</taxon>
        <taxon>Mycoplasmoidales</taxon>
        <taxon>Metamycoplasmataceae</taxon>
        <taxon>Mycoplasmopsis</taxon>
    </lineage>
</organism>
<dbReference type="Proteomes" id="UP000280036">
    <property type="component" value="Unassembled WGS sequence"/>
</dbReference>
<protein>
    <submittedName>
        <fullName evidence="2">L-ribulose-5-phosphate 3-epimerase ulaE</fullName>
        <ecNumber evidence="2">5.1.3.22</ecNumber>
    </submittedName>
</protein>
<feature type="region of interest" description="Disordered" evidence="1">
    <location>
        <begin position="43"/>
        <end position="62"/>
    </location>
</feature>
<feature type="compositionally biased region" description="Basic and acidic residues" evidence="1">
    <location>
        <begin position="52"/>
        <end position="62"/>
    </location>
</feature>
<proteinExistence type="predicted"/>
<evidence type="ECO:0000313" key="3">
    <source>
        <dbReference type="Proteomes" id="UP000280036"/>
    </source>
</evidence>
<evidence type="ECO:0000313" key="2">
    <source>
        <dbReference type="EMBL" id="VDR42487.1"/>
    </source>
</evidence>
<dbReference type="AlphaFoldDB" id="A0A3P8KXT1"/>
<accession>A0A3P8KXT1</accession>
<dbReference type="EMBL" id="UZVY01000003">
    <property type="protein sequence ID" value="VDR42487.1"/>
    <property type="molecule type" value="Genomic_DNA"/>
</dbReference>
<evidence type="ECO:0000256" key="1">
    <source>
        <dbReference type="SAM" id="MobiDB-lite"/>
    </source>
</evidence>
<dbReference type="GO" id="GO:0034015">
    <property type="term" value="F:L-ribulose-5-phosphate 3-epimerase activity"/>
    <property type="evidence" value="ECO:0007669"/>
    <property type="project" value="UniProtKB-EC"/>
</dbReference>
<gene>
    <name evidence="2" type="primary">ulaE_2</name>
    <name evidence="2" type="ORF">NCTC10126_01012</name>
</gene>
<keyword evidence="2" id="KW-0413">Isomerase</keyword>
<dbReference type="Gene3D" id="3.20.20.150">
    <property type="entry name" value="Divalent-metal-dependent TIM barrel enzymes"/>
    <property type="match status" value="1"/>
</dbReference>
<reference evidence="2 3" key="1">
    <citation type="submission" date="2018-12" db="EMBL/GenBank/DDBJ databases">
        <authorList>
            <consortium name="Pathogen Informatics"/>
        </authorList>
    </citation>
    <scope>NUCLEOTIDE SEQUENCE [LARGE SCALE GENOMIC DNA]</scope>
    <source>
        <strain evidence="2 3">NCTC10126</strain>
    </source>
</reference>
<sequence>MEFSVDETPGRLARLDWSDDEIAQAQMLLIKHKFNFNSMTLSGHRKYPFGSKDPKLELKQKK</sequence>